<accession>A0A6G4TTX6</accession>
<feature type="chain" id="PRO_5039634653" evidence="1">
    <location>
        <begin position="31"/>
        <end position="624"/>
    </location>
</feature>
<feature type="domain" description="GH141-like insertion" evidence="3">
    <location>
        <begin position="242"/>
        <end position="291"/>
    </location>
</feature>
<dbReference type="SUPFAM" id="SSF51126">
    <property type="entry name" value="Pectin lyase-like"/>
    <property type="match status" value="1"/>
</dbReference>
<dbReference type="InterPro" id="IPR048482">
    <property type="entry name" value="GH141_ins"/>
</dbReference>
<feature type="signal peptide" evidence="1">
    <location>
        <begin position="1"/>
        <end position="30"/>
    </location>
</feature>
<evidence type="ECO:0000259" key="2">
    <source>
        <dbReference type="Pfam" id="PF13229"/>
    </source>
</evidence>
<dbReference type="InterPro" id="IPR012334">
    <property type="entry name" value="Pectin_lyas_fold"/>
</dbReference>
<dbReference type="InterPro" id="IPR006626">
    <property type="entry name" value="PbH1"/>
</dbReference>
<evidence type="ECO:0000313" key="4">
    <source>
        <dbReference type="EMBL" id="NGN63000.1"/>
    </source>
</evidence>
<proteinExistence type="predicted"/>
<dbReference type="EMBL" id="JAAKZV010000007">
    <property type="protein sequence ID" value="NGN63000.1"/>
    <property type="molecule type" value="Genomic_DNA"/>
</dbReference>
<dbReference type="SMART" id="SM00710">
    <property type="entry name" value="PbH1"/>
    <property type="match status" value="4"/>
</dbReference>
<dbReference type="Gene3D" id="2.160.20.10">
    <property type="entry name" value="Single-stranded right-handed beta-helix, Pectin lyase-like"/>
    <property type="match status" value="2"/>
</dbReference>
<dbReference type="PANTHER" id="PTHR36453">
    <property type="entry name" value="SECRETED PROTEIN-RELATED"/>
    <property type="match status" value="1"/>
</dbReference>
<dbReference type="PANTHER" id="PTHR36453:SF1">
    <property type="entry name" value="RIGHT HANDED BETA HELIX DOMAIN-CONTAINING PROTEIN"/>
    <property type="match status" value="1"/>
</dbReference>
<feature type="domain" description="Right handed beta helix" evidence="2">
    <location>
        <begin position="370"/>
        <end position="497"/>
    </location>
</feature>
<keyword evidence="1" id="KW-0732">Signal</keyword>
<dbReference type="Pfam" id="PF13229">
    <property type="entry name" value="Beta_helix"/>
    <property type="match status" value="1"/>
</dbReference>
<evidence type="ECO:0000313" key="5">
    <source>
        <dbReference type="Proteomes" id="UP000481583"/>
    </source>
</evidence>
<dbReference type="Pfam" id="PF21231">
    <property type="entry name" value="GH141_M"/>
    <property type="match status" value="1"/>
</dbReference>
<keyword evidence="5" id="KW-1185">Reference proteome</keyword>
<name>A0A6G4TTX6_9ACTN</name>
<dbReference type="AlphaFoldDB" id="A0A6G4TTX6"/>
<gene>
    <name evidence="4" type="ORF">G5C51_03655</name>
</gene>
<sequence>MFRKYRRTRTPLLLAAAGALLLGGATLPQANSADGCDPKEFFVAPDGSDRGEGTKDDAWRTVAHARDQLRADGLTKDMACDVVVNLRAGDYPVDKAVEFDERDSGSGGHQVVYRSYDGPGKARITGAKPVSGWQEYKDGIYRADVGKDASFYTLFEDGKRATTARFPNRRTDTEWAPYLISTIPEPEKEAVRRWLWAKPGDMDPKWDPEDLAKATVTIWSGGSWSWFTDTVPIKDVNLEEGQISLEYQTRYAMMNSRSGSRYFLQDSLAFLDQAGEYYLDKEKGQLYYKPRGDIKDAKVLAPTTTKLLDIAGSSERHRVRDITFDGLALQYSDYLEWYRFGWVDDGDSGFEHKYPMYDRQIEMHRNRFGAVTVTNSKDITLTGMHISDTGYHAVYALFANEGLTVKNSLLENIGADGIKVEGPYPGEGDTSKGHLFTNNYISHFGELVPGDAAGVELMDTGHNTVSHSVIEHSARYGISLEVRPEVKAEDNYARENTFEYLRINEAGLDSGDMGAFYTYGVENEEPHPVDNHVRQVVIGDVIPDPSMPDSGTRGVHMDAGGCGFSFTDIEVGKVTDDKYQSYQCNQVKNANWEDGFDASRMEYDKIGVTDAFPYPKPKSAKDGE</sequence>
<dbReference type="Proteomes" id="UP000481583">
    <property type="component" value="Unassembled WGS sequence"/>
</dbReference>
<dbReference type="InterPro" id="IPR039448">
    <property type="entry name" value="Beta_helix"/>
</dbReference>
<dbReference type="InterPro" id="IPR011050">
    <property type="entry name" value="Pectin_lyase_fold/virulence"/>
</dbReference>
<protein>
    <submittedName>
        <fullName evidence="4">Right-handed parallel beta-helix repeat-containing protein</fullName>
    </submittedName>
</protein>
<comment type="caution">
    <text evidence="4">The sequence shown here is derived from an EMBL/GenBank/DDBJ whole genome shotgun (WGS) entry which is preliminary data.</text>
</comment>
<evidence type="ECO:0000256" key="1">
    <source>
        <dbReference type="SAM" id="SignalP"/>
    </source>
</evidence>
<evidence type="ECO:0000259" key="3">
    <source>
        <dbReference type="Pfam" id="PF21231"/>
    </source>
</evidence>
<reference evidence="4 5" key="1">
    <citation type="submission" date="2020-02" db="EMBL/GenBank/DDBJ databases">
        <title>Whole-genome analyses of novel actinobacteria.</title>
        <authorList>
            <person name="Sahin N."/>
        </authorList>
    </citation>
    <scope>NUCLEOTIDE SEQUENCE [LARGE SCALE GENOMIC DNA]</scope>
    <source>
        <strain evidence="4 5">A7024</strain>
    </source>
</reference>
<dbReference type="RefSeq" id="WP_165231445.1">
    <property type="nucleotide sequence ID" value="NZ_JAAKZV010000007.1"/>
</dbReference>
<organism evidence="4 5">
    <name type="scientific">Streptomyces coryli</name>
    <dbReference type="NCBI Taxonomy" id="1128680"/>
    <lineage>
        <taxon>Bacteria</taxon>
        <taxon>Bacillati</taxon>
        <taxon>Actinomycetota</taxon>
        <taxon>Actinomycetes</taxon>
        <taxon>Kitasatosporales</taxon>
        <taxon>Streptomycetaceae</taxon>
        <taxon>Streptomyces</taxon>
    </lineage>
</organism>